<reference evidence="2 3" key="2">
    <citation type="journal article" date="2019" name="G3 (Bethesda)">
        <title>Hybrid Assembly of the Genome of the Entomopathogenic Nematode Steinernema carpocapsae Identifies the X-Chromosome.</title>
        <authorList>
            <person name="Serra L."/>
            <person name="Macchietto M."/>
            <person name="Macias-Munoz A."/>
            <person name="McGill C.J."/>
            <person name="Rodriguez I.M."/>
            <person name="Rodriguez B."/>
            <person name="Murad R."/>
            <person name="Mortazavi A."/>
        </authorList>
    </citation>
    <scope>NUCLEOTIDE SEQUENCE [LARGE SCALE GENOMIC DNA]</scope>
    <source>
        <strain evidence="2 3">ALL</strain>
    </source>
</reference>
<dbReference type="PANTHER" id="PTHR14725">
    <property type="entry name" value="RIBOSOME-BINDING FACTOR A, MITOCHONDRIAL-RELATED"/>
    <property type="match status" value="1"/>
</dbReference>
<organism evidence="2 3">
    <name type="scientific">Steinernema carpocapsae</name>
    <name type="common">Entomopathogenic nematode</name>
    <dbReference type="NCBI Taxonomy" id="34508"/>
    <lineage>
        <taxon>Eukaryota</taxon>
        <taxon>Metazoa</taxon>
        <taxon>Ecdysozoa</taxon>
        <taxon>Nematoda</taxon>
        <taxon>Chromadorea</taxon>
        <taxon>Rhabditida</taxon>
        <taxon>Tylenchina</taxon>
        <taxon>Panagrolaimomorpha</taxon>
        <taxon>Strongyloidoidea</taxon>
        <taxon>Steinernematidae</taxon>
        <taxon>Steinernema</taxon>
    </lineage>
</organism>
<comment type="caution">
    <text evidence="2">The sequence shown here is derived from an EMBL/GenBank/DDBJ whole genome shotgun (WGS) entry which is preliminary data.</text>
</comment>
<dbReference type="OrthoDB" id="418445at2759"/>
<keyword evidence="3" id="KW-1185">Reference proteome</keyword>
<dbReference type="InterPro" id="IPR015946">
    <property type="entry name" value="KH_dom-like_a/b"/>
</dbReference>
<evidence type="ECO:0000256" key="1">
    <source>
        <dbReference type="SAM" id="MobiDB-lite"/>
    </source>
</evidence>
<dbReference type="InterPro" id="IPR023799">
    <property type="entry name" value="RbfA_dom_sf"/>
</dbReference>
<feature type="compositionally biased region" description="Basic and acidic residues" evidence="1">
    <location>
        <begin position="213"/>
        <end position="222"/>
    </location>
</feature>
<dbReference type="Proteomes" id="UP000298663">
    <property type="component" value="Unassembled WGS sequence"/>
</dbReference>
<dbReference type="EMBL" id="AZBU02000005">
    <property type="protein sequence ID" value="TKR75691.1"/>
    <property type="molecule type" value="Genomic_DNA"/>
</dbReference>
<dbReference type="InterPro" id="IPR039212">
    <property type="entry name" value="RBFA_mitochondrial"/>
</dbReference>
<sequence>MLTLKNLNLALPSVSRIIPMASASRKTGRGSSSVALPGSAWRYDLSNQRYFTRKMTRRYGVDMGLQDTIFILSSGASKKRKLDGKRRKQLSEIYGEKICGLFGENEAILPLKLEIIDVSVNSSLTELEVKWKARGDDSDLEIQKTLETVAKPLREALSSAMFASNVPQIKFVADRTHLMIQEMDNLFKIADYGMQYRALSHTGAVLGSMSDTGMKKDEEKKPRREKKTPKWVKNPREIPDAPEVL</sequence>
<name>A0A4U5N061_STECR</name>
<dbReference type="SUPFAM" id="SSF89919">
    <property type="entry name" value="Ribosome-binding factor A, RbfA"/>
    <property type="match status" value="1"/>
</dbReference>
<protein>
    <submittedName>
        <fullName evidence="2">Uncharacterized protein</fullName>
    </submittedName>
</protein>
<dbReference type="Gene3D" id="3.30.300.20">
    <property type="match status" value="1"/>
</dbReference>
<evidence type="ECO:0000313" key="2">
    <source>
        <dbReference type="EMBL" id="TKR75691.1"/>
    </source>
</evidence>
<proteinExistence type="predicted"/>
<dbReference type="PANTHER" id="PTHR14725:SF0">
    <property type="entry name" value="RIBOSOME-BINDING FACTOR A, MITOCHONDRIAL-RELATED"/>
    <property type="match status" value="1"/>
</dbReference>
<reference evidence="2 3" key="1">
    <citation type="journal article" date="2015" name="Genome Biol.">
        <title>Comparative genomics of Steinernema reveals deeply conserved gene regulatory networks.</title>
        <authorList>
            <person name="Dillman A.R."/>
            <person name="Macchietto M."/>
            <person name="Porter C.F."/>
            <person name="Rogers A."/>
            <person name="Williams B."/>
            <person name="Antoshechkin I."/>
            <person name="Lee M.M."/>
            <person name="Goodwin Z."/>
            <person name="Lu X."/>
            <person name="Lewis E.E."/>
            <person name="Goodrich-Blair H."/>
            <person name="Stock S.P."/>
            <person name="Adams B.J."/>
            <person name="Sternberg P.W."/>
            <person name="Mortazavi A."/>
        </authorList>
    </citation>
    <scope>NUCLEOTIDE SEQUENCE [LARGE SCALE GENOMIC DNA]</scope>
    <source>
        <strain evidence="2 3">ALL</strain>
    </source>
</reference>
<accession>A0A4U5N061</accession>
<gene>
    <name evidence="2" type="ORF">L596_016945</name>
</gene>
<dbReference type="STRING" id="34508.A0A4U5N061"/>
<feature type="region of interest" description="Disordered" evidence="1">
    <location>
        <begin position="207"/>
        <end position="245"/>
    </location>
</feature>
<evidence type="ECO:0000313" key="3">
    <source>
        <dbReference type="Proteomes" id="UP000298663"/>
    </source>
</evidence>
<dbReference type="AlphaFoldDB" id="A0A4U5N061"/>